<sequence>MPAPAGGGTDSVARMLNQYLEPELKQSAAIINVAGGGGAIGVNQVSRARPDGYTLLSTWNSPITTVPHMQRVQYSYDSLTPITSISQSAYTLCVKPDFPADTAEEFLTELQNNPSRYTYGNDGVGGTMRLAAERIFAAYDIQARAIPFGGAGETLQNFLGGHIDIYGGSIPPVLPYAQDGQAKCLIVTSASDNPALPQASGLEALGHPELETVLWRMMLGPNGMSEAHATVIADAVARALENPELLEFLAKQGEVPVLMRGEDLRAALKNESEALGELLGQLGLKRN</sequence>
<dbReference type="Gene3D" id="3.40.190.10">
    <property type="entry name" value="Periplasmic binding protein-like II"/>
    <property type="match status" value="1"/>
</dbReference>
<comment type="caution">
    <text evidence="2">The sequence shown here is derived from an EMBL/GenBank/DDBJ whole genome shotgun (WGS) entry which is preliminary data.</text>
</comment>
<dbReference type="Pfam" id="PF03401">
    <property type="entry name" value="TctC"/>
    <property type="match status" value="1"/>
</dbReference>
<gene>
    <name evidence="2" type="ORF">ADINL_1458</name>
</gene>
<keyword evidence="3" id="KW-1185">Reference proteome</keyword>
<dbReference type="PANTHER" id="PTHR42928:SF5">
    <property type="entry name" value="BLR1237 PROTEIN"/>
    <property type="match status" value="1"/>
</dbReference>
<dbReference type="PIRSF" id="PIRSF017082">
    <property type="entry name" value="YflP"/>
    <property type="match status" value="1"/>
</dbReference>
<dbReference type="STRING" id="267850.ADINL_1458"/>
<evidence type="ECO:0000256" key="1">
    <source>
        <dbReference type="ARBA" id="ARBA00006987"/>
    </source>
</evidence>
<accession>A0A063Y4X7</accession>
<dbReference type="AlphaFoldDB" id="A0A063Y4X7"/>
<proteinExistence type="inferred from homology"/>
<dbReference type="PATRIC" id="fig|267850.7.peg.1437"/>
<protein>
    <submittedName>
        <fullName evidence="2">Tricarboxylate transport protein TctC</fullName>
    </submittedName>
</protein>
<reference evidence="2 3" key="1">
    <citation type="journal article" date="2005" name="Int. J. Syst. Evol. Microbiol.">
        <title>Nitrincola lacisaponensis gen. nov., sp. nov., a novel alkaliphilic bacterium isolated from an alkaline, saline lake.</title>
        <authorList>
            <person name="Dimitriu P.A."/>
            <person name="Shukla S.K."/>
            <person name="Conradt J."/>
            <person name="Marquez M.C."/>
            <person name="Ventosa A."/>
            <person name="Maglia A."/>
            <person name="Peyton B.M."/>
            <person name="Pinkart H.C."/>
            <person name="Mormile M.R."/>
        </authorList>
    </citation>
    <scope>NUCLEOTIDE SEQUENCE [LARGE SCALE GENOMIC DNA]</scope>
    <source>
        <strain evidence="2 3">4CA</strain>
    </source>
</reference>
<organism evidence="2 3">
    <name type="scientific">Nitrincola lacisaponensis</name>
    <dbReference type="NCBI Taxonomy" id="267850"/>
    <lineage>
        <taxon>Bacteria</taxon>
        <taxon>Pseudomonadati</taxon>
        <taxon>Pseudomonadota</taxon>
        <taxon>Gammaproteobacteria</taxon>
        <taxon>Oceanospirillales</taxon>
        <taxon>Oceanospirillaceae</taxon>
        <taxon>Nitrincola</taxon>
    </lineage>
</organism>
<evidence type="ECO:0000313" key="3">
    <source>
        <dbReference type="Proteomes" id="UP000027318"/>
    </source>
</evidence>
<dbReference type="EMBL" id="JMSZ01000021">
    <property type="protein sequence ID" value="KDE39821.1"/>
    <property type="molecule type" value="Genomic_DNA"/>
</dbReference>
<dbReference type="InterPro" id="IPR005064">
    <property type="entry name" value="BUG"/>
</dbReference>
<dbReference type="Proteomes" id="UP000027318">
    <property type="component" value="Unassembled WGS sequence"/>
</dbReference>
<name>A0A063Y4X7_9GAMM</name>
<dbReference type="CDD" id="cd07012">
    <property type="entry name" value="PBP2_Bug_TTT"/>
    <property type="match status" value="1"/>
</dbReference>
<dbReference type="PANTHER" id="PTHR42928">
    <property type="entry name" value="TRICARBOXYLATE-BINDING PROTEIN"/>
    <property type="match status" value="1"/>
</dbReference>
<dbReference type="Gene3D" id="3.40.190.150">
    <property type="entry name" value="Bordetella uptake gene, domain 1"/>
    <property type="match status" value="1"/>
</dbReference>
<evidence type="ECO:0000313" key="2">
    <source>
        <dbReference type="EMBL" id="KDE39821.1"/>
    </source>
</evidence>
<comment type="similarity">
    <text evidence="1">Belongs to the UPF0065 (bug) family.</text>
</comment>
<dbReference type="InterPro" id="IPR042100">
    <property type="entry name" value="Bug_dom1"/>
</dbReference>